<reference evidence="2" key="1">
    <citation type="submission" date="2020-05" db="EMBL/GenBank/DDBJ databases">
        <authorList>
            <person name="Chiriac C."/>
            <person name="Salcher M."/>
            <person name="Ghai R."/>
            <person name="Kavagutti S V."/>
        </authorList>
    </citation>
    <scope>NUCLEOTIDE SEQUENCE</scope>
</reference>
<proteinExistence type="predicted"/>
<organism evidence="2">
    <name type="scientific">freshwater metagenome</name>
    <dbReference type="NCBI Taxonomy" id="449393"/>
    <lineage>
        <taxon>unclassified sequences</taxon>
        <taxon>metagenomes</taxon>
        <taxon>ecological metagenomes</taxon>
    </lineage>
</organism>
<accession>A0A6J7HJH2</accession>
<sequence>MDHIVINESAQYLADRIRLANGGQELIPKPRAFAGAFHDSGDVNEHDGCRQDLLGPKDAR</sequence>
<gene>
    <name evidence="2" type="ORF">UFOPK3576_01439</name>
</gene>
<evidence type="ECO:0000313" key="2">
    <source>
        <dbReference type="EMBL" id="CAB4916310.1"/>
    </source>
</evidence>
<feature type="compositionally biased region" description="Basic and acidic residues" evidence="1">
    <location>
        <begin position="39"/>
        <end position="60"/>
    </location>
</feature>
<name>A0A6J7HJH2_9ZZZZ</name>
<dbReference type="AlphaFoldDB" id="A0A6J7HJH2"/>
<feature type="region of interest" description="Disordered" evidence="1">
    <location>
        <begin position="37"/>
        <end position="60"/>
    </location>
</feature>
<dbReference type="EMBL" id="CAFBMO010000081">
    <property type="protein sequence ID" value="CAB4916310.1"/>
    <property type="molecule type" value="Genomic_DNA"/>
</dbReference>
<evidence type="ECO:0000256" key="1">
    <source>
        <dbReference type="SAM" id="MobiDB-lite"/>
    </source>
</evidence>
<protein>
    <submittedName>
        <fullName evidence="2">Unannotated protein</fullName>
    </submittedName>
</protein>